<keyword evidence="2" id="KW-1185">Reference proteome</keyword>
<organism evidence="1 2">
    <name type="scientific">Cetraspora pellucida</name>
    <dbReference type="NCBI Taxonomy" id="1433469"/>
    <lineage>
        <taxon>Eukaryota</taxon>
        <taxon>Fungi</taxon>
        <taxon>Fungi incertae sedis</taxon>
        <taxon>Mucoromycota</taxon>
        <taxon>Glomeromycotina</taxon>
        <taxon>Glomeromycetes</taxon>
        <taxon>Diversisporales</taxon>
        <taxon>Gigasporaceae</taxon>
        <taxon>Cetraspora</taxon>
    </lineage>
</organism>
<evidence type="ECO:0000313" key="2">
    <source>
        <dbReference type="Proteomes" id="UP000789366"/>
    </source>
</evidence>
<name>A0ACA9LV23_9GLOM</name>
<evidence type="ECO:0000313" key="1">
    <source>
        <dbReference type="EMBL" id="CAG8552328.1"/>
    </source>
</evidence>
<dbReference type="EMBL" id="CAJVPW010005247">
    <property type="protein sequence ID" value="CAG8552328.1"/>
    <property type="molecule type" value="Genomic_DNA"/>
</dbReference>
<protein>
    <submittedName>
        <fullName evidence="1">2994_t:CDS:1</fullName>
    </submittedName>
</protein>
<accession>A0ACA9LV23</accession>
<proteinExistence type="predicted"/>
<feature type="non-terminal residue" evidence="1">
    <location>
        <position position="1"/>
    </location>
</feature>
<reference evidence="1" key="1">
    <citation type="submission" date="2021-06" db="EMBL/GenBank/DDBJ databases">
        <authorList>
            <person name="Kallberg Y."/>
            <person name="Tangrot J."/>
            <person name="Rosling A."/>
        </authorList>
    </citation>
    <scope>NUCLEOTIDE SEQUENCE</scope>
    <source>
        <strain evidence="1">28 12/20/2015</strain>
    </source>
</reference>
<comment type="caution">
    <text evidence="1">The sequence shown here is derived from an EMBL/GenBank/DDBJ whole genome shotgun (WGS) entry which is preliminary data.</text>
</comment>
<gene>
    <name evidence="1" type="ORF">SPELUC_LOCUS5261</name>
</gene>
<sequence>NFNSTSNSTSNNSSDDLTSSRILLLEYGTNSIETSLLLWQTSLQTLTSLYLQCAISNTGKFIIEDGVEYVTVAYANIIRIGDSKDLFKPNEIFLCVPHYMSPVIIKHVAGFIKFEKPNIITIEATDIDYLSSFNTNYDVTENPSITSTTPLDSLGLTTDLPEEIEANEEKQYENSKLKNNQDQLEIIEQKKKPKKKDAKE</sequence>
<dbReference type="Proteomes" id="UP000789366">
    <property type="component" value="Unassembled WGS sequence"/>
</dbReference>